<organism evidence="9 10">
    <name type="scientific">Stylonychia lemnae</name>
    <name type="common">Ciliate</name>
    <dbReference type="NCBI Taxonomy" id="5949"/>
    <lineage>
        <taxon>Eukaryota</taxon>
        <taxon>Sar</taxon>
        <taxon>Alveolata</taxon>
        <taxon>Ciliophora</taxon>
        <taxon>Intramacronucleata</taxon>
        <taxon>Spirotrichea</taxon>
        <taxon>Stichotrichia</taxon>
        <taxon>Sporadotrichida</taxon>
        <taxon>Oxytrichidae</taxon>
        <taxon>Stylonychinae</taxon>
        <taxon>Stylonychia</taxon>
    </lineage>
</organism>
<evidence type="ECO:0000256" key="2">
    <source>
        <dbReference type="ARBA" id="ARBA00007441"/>
    </source>
</evidence>
<dbReference type="PANTHER" id="PTHR45744:SF2">
    <property type="entry name" value="TYROSINE AMINOTRANSFERASE"/>
    <property type="match status" value="1"/>
</dbReference>
<dbReference type="OrthoDB" id="7042322at2759"/>
<evidence type="ECO:0000259" key="8">
    <source>
        <dbReference type="Pfam" id="PF00155"/>
    </source>
</evidence>
<dbReference type="InterPro" id="IPR005958">
    <property type="entry name" value="TyrNic_aminoTrfase"/>
</dbReference>
<dbReference type="CDD" id="cd00609">
    <property type="entry name" value="AAT_like"/>
    <property type="match status" value="1"/>
</dbReference>
<dbReference type="GO" id="GO:0030170">
    <property type="term" value="F:pyridoxal phosphate binding"/>
    <property type="evidence" value="ECO:0007669"/>
    <property type="project" value="InterPro"/>
</dbReference>
<dbReference type="EMBL" id="CCKQ01009139">
    <property type="protein sequence ID" value="CDW80599.1"/>
    <property type="molecule type" value="Genomic_DNA"/>
</dbReference>
<dbReference type="OMA" id="CALDLCI"/>
<evidence type="ECO:0000256" key="7">
    <source>
        <dbReference type="PIRSR" id="PIRSR000517-1"/>
    </source>
</evidence>
<dbReference type="PANTHER" id="PTHR45744">
    <property type="entry name" value="TYROSINE AMINOTRANSFERASE"/>
    <property type="match status" value="1"/>
</dbReference>
<dbReference type="Gene3D" id="3.40.640.10">
    <property type="entry name" value="Type I PLP-dependent aspartate aminotransferase-like (Major domain)"/>
    <property type="match status" value="1"/>
</dbReference>
<dbReference type="InterPro" id="IPR015421">
    <property type="entry name" value="PyrdxlP-dep_Trfase_major"/>
</dbReference>
<keyword evidence="3 9" id="KW-0032">Aminotransferase</keyword>
<sequence length="422" mass="47547">MERQQKEWNQLKHEPSKRTDVYNLIRSVLEKDLKVPADLKKPLINLGLGEPSKANGFELPEVINEAMIESIKGETANGYTMSSGTLDARKAIVKKFSNPEFPFTVDDVVLSFGCSGAIYNAVSALCEEGDNILVPRPGFPLCYPISQNLNINLKYYDLLPEQGWEIDLNSLKSQIDENTKAILVNNPSNPCGSCFTKAHSLEILAVANEYKVPIISDEVYYGLAYGEGSEFNSFGNLTKDVPIICCSSISKIYCLPGWRLGWSIVYNNHGYFDHVIQNLHKHAMIQLHPNSLVQQALPRILGEVGEDHFTTLKNKLKEAAECAFNRLSQIRGLQPIKPSAAMYMMIKISLDEFCDIEDDVDFCKKMLHEESILAFPAQCFFAKDAFRIVICQSTKNIEEFADRLQDFCQAHYKRTAPLVQDQ</sequence>
<dbReference type="PIRSF" id="PIRSF000517">
    <property type="entry name" value="Tyr_transaminase"/>
    <property type="match status" value="1"/>
</dbReference>
<comment type="similarity">
    <text evidence="2 6">Belongs to the class-I pyridoxal-phosphate-dependent aminotransferase family.</text>
</comment>
<dbReference type="InterPro" id="IPR015424">
    <property type="entry name" value="PyrdxlP-dep_Trfase"/>
</dbReference>
<dbReference type="Gene3D" id="3.90.1150.10">
    <property type="entry name" value="Aspartate Aminotransferase, domain 1"/>
    <property type="match status" value="1"/>
</dbReference>
<evidence type="ECO:0000313" key="9">
    <source>
        <dbReference type="EMBL" id="CDW80599.1"/>
    </source>
</evidence>
<dbReference type="Proteomes" id="UP000039865">
    <property type="component" value="Unassembled WGS sequence"/>
</dbReference>
<keyword evidence="10" id="KW-1185">Reference proteome</keyword>
<name>A0A078AEB5_STYLE</name>
<evidence type="ECO:0000256" key="1">
    <source>
        <dbReference type="ARBA" id="ARBA00001933"/>
    </source>
</evidence>
<accession>A0A078AEB5</accession>
<dbReference type="GO" id="GO:0004838">
    <property type="term" value="F:L-tyrosine-2-oxoglutarate transaminase activity"/>
    <property type="evidence" value="ECO:0007669"/>
    <property type="project" value="TreeGrafter"/>
</dbReference>
<comment type="cofactor">
    <cofactor evidence="1 6 7">
        <name>pyridoxal 5'-phosphate</name>
        <dbReference type="ChEBI" id="CHEBI:597326"/>
    </cofactor>
</comment>
<evidence type="ECO:0000256" key="5">
    <source>
        <dbReference type="ARBA" id="ARBA00022898"/>
    </source>
</evidence>
<dbReference type="GO" id="GO:0006572">
    <property type="term" value="P:L-tyrosine catabolic process"/>
    <property type="evidence" value="ECO:0007669"/>
    <property type="project" value="TreeGrafter"/>
</dbReference>
<feature type="domain" description="Aminotransferase class I/classII large" evidence="8">
    <location>
        <begin position="42"/>
        <end position="404"/>
    </location>
</feature>
<evidence type="ECO:0000313" key="10">
    <source>
        <dbReference type="Proteomes" id="UP000039865"/>
    </source>
</evidence>
<reference evidence="9 10" key="1">
    <citation type="submission" date="2014-06" db="EMBL/GenBank/DDBJ databases">
        <authorList>
            <person name="Swart Estienne"/>
        </authorList>
    </citation>
    <scope>NUCLEOTIDE SEQUENCE [LARGE SCALE GENOMIC DNA]</scope>
    <source>
        <strain evidence="9 10">130c</strain>
    </source>
</reference>
<dbReference type="SUPFAM" id="SSF53383">
    <property type="entry name" value="PLP-dependent transferases"/>
    <property type="match status" value="1"/>
</dbReference>
<dbReference type="AlphaFoldDB" id="A0A078AEB5"/>
<protein>
    <submittedName>
        <fullName evidence="9">Tyrosine aminotransferase</fullName>
    </submittedName>
</protein>
<keyword evidence="5 6" id="KW-0663">Pyridoxal phosphate</keyword>
<evidence type="ECO:0000256" key="6">
    <source>
        <dbReference type="PIRNR" id="PIRNR000517"/>
    </source>
</evidence>
<dbReference type="InterPro" id="IPR015422">
    <property type="entry name" value="PyrdxlP-dep_Trfase_small"/>
</dbReference>
<dbReference type="InParanoid" id="A0A078AEB5"/>
<dbReference type="Pfam" id="PF00155">
    <property type="entry name" value="Aminotran_1_2"/>
    <property type="match status" value="1"/>
</dbReference>
<dbReference type="InterPro" id="IPR004839">
    <property type="entry name" value="Aminotransferase_I/II_large"/>
</dbReference>
<gene>
    <name evidence="9" type="primary">Contig5169.g5538</name>
    <name evidence="9" type="ORF">STYLEM_9602</name>
</gene>
<proteinExistence type="inferred from homology"/>
<dbReference type="NCBIfam" id="TIGR01265">
    <property type="entry name" value="tyr_nico_aTase"/>
    <property type="match status" value="1"/>
</dbReference>
<evidence type="ECO:0000256" key="3">
    <source>
        <dbReference type="ARBA" id="ARBA00022576"/>
    </source>
</evidence>
<evidence type="ECO:0000256" key="4">
    <source>
        <dbReference type="ARBA" id="ARBA00022679"/>
    </source>
</evidence>
<feature type="modified residue" description="N6-(pyridoxal phosphate)lysine" evidence="7">
    <location>
        <position position="251"/>
    </location>
</feature>
<keyword evidence="4 9" id="KW-0808">Transferase</keyword>